<evidence type="ECO:0000259" key="11">
    <source>
        <dbReference type="Pfam" id="PF01514"/>
    </source>
</evidence>
<evidence type="ECO:0000256" key="7">
    <source>
        <dbReference type="ARBA" id="ARBA00023136"/>
    </source>
</evidence>
<gene>
    <name evidence="13" type="ORF">LZ11_00094</name>
</gene>
<dbReference type="NCBIfam" id="TIGR00206">
    <property type="entry name" value="fliF"/>
    <property type="match status" value="1"/>
</dbReference>
<dbReference type="PANTHER" id="PTHR30046">
    <property type="entry name" value="FLAGELLAR M-RING PROTEIN"/>
    <property type="match status" value="1"/>
</dbReference>
<feature type="domain" description="Flagellar M-ring N-terminal" evidence="11">
    <location>
        <begin position="45"/>
        <end position="222"/>
    </location>
</feature>
<dbReference type="InterPro" id="IPR006182">
    <property type="entry name" value="FliF_N_dom"/>
</dbReference>
<accession>A0A5S5B1I7</accession>
<keyword evidence="13" id="KW-0966">Cell projection</keyword>
<keyword evidence="13" id="KW-0969">Cilium</keyword>
<evidence type="ECO:0000256" key="4">
    <source>
        <dbReference type="ARBA" id="ARBA00022475"/>
    </source>
</evidence>
<keyword evidence="6 10" id="KW-1133">Transmembrane helix</keyword>
<evidence type="ECO:0000256" key="3">
    <source>
        <dbReference type="ARBA" id="ARBA00007971"/>
    </source>
</evidence>
<dbReference type="InterPro" id="IPR043427">
    <property type="entry name" value="YscJ/FliF"/>
</dbReference>
<keyword evidence="4" id="KW-1003">Cell membrane</keyword>
<keyword evidence="13" id="KW-0282">Flagellum</keyword>
<keyword evidence="5 10" id="KW-0812">Transmembrane</keyword>
<evidence type="ECO:0000256" key="8">
    <source>
        <dbReference type="ARBA" id="ARBA00023143"/>
    </source>
</evidence>
<evidence type="ECO:0000256" key="2">
    <source>
        <dbReference type="ARBA" id="ARBA00004651"/>
    </source>
</evidence>
<dbReference type="Proteomes" id="UP000322294">
    <property type="component" value="Unassembled WGS sequence"/>
</dbReference>
<keyword evidence="8 9" id="KW-0975">Bacterial flagellum</keyword>
<evidence type="ECO:0000256" key="10">
    <source>
        <dbReference type="SAM" id="Phobius"/>
    </source>
</evidence>
<dbReference type="GO" id="GO:0003774">
    <property type="term" value="F:cytoskeletal motor activity"/>
    <property type="evidence" value="ECO:0007669"/>
    <property type="project" value="InterPro"/>
</dbReference>
<protein>
    <recommendedName>
        <fullName evidence="9">Flagellar M-ring protein</fullName>
    </recommendedName>
</protein>
<feature type="transmembrane region" description="Helical" evidence="10">
    <location>
        <begin position="26"/>
        <end position="44"/>
    </location>
</feature>
<evidence type="ECO:0000256" key="9">
    <source>
        <dbReference type="PIRNR" id="PIRNR004862"/>
    </source>
</evidence>
<dbReference type="AlphaFoldDB" id="A0A5S5B1I7"/>
<evidence type="ECO:0000313" key="14">
    <source>
        <dbReference type="Proteomes" id="UP000322294"/>
    </source>
</evidence>
<organism evidence="13 14">
    <name type="scientific">Thermosediminibacter litoriperuensis</name>
    <dbReference type="NCBI Taxonomy" id="291989"/>
    <lineage>
        <taxon>Bacteria</taxon>
        <taxon>Bacillati</taxon>
        <taxon>Bacillota</taxon>
        <taxon>Clostridia</taxon>
        <taxon>Thermosediminibacterales</taxon>
        <taxon>Thermosediminibacteraceae</taxon>
        <taxon>Thermosediminibacter</taxon>
    </lineage>
</organism>
<dbReference type="PANTHER" id="PTHR30046:SF0">
    <property type="entry name" value="FLAGELLAR M-RING PROTEIN"/>
    <property type="match status" value="1"/>
</dbReference>
<feature type="transmembrane region" description="Helical" evidence="10">
    <location>
        <begin position="434"/>
        <end position="454"/>
    </location>
</feature>
<sequence>MEFINNFKRQAKEFWESRNRAQKIKLLLSASLLILIVGFLGYFASRPNYVPLYSNLSERDAGEIVKKLEDMKIPYKLSDGGKTILADAKDVYKIRLDLAREGLPKGGVLGFNDIFSKTKLGTTEWEKQLQYTQALQGELTRTIEEMEQVESARVHIVQPQKSLFIEPNEQKEPSAAVFLKLKPGVEITEEETRGILNLIAHSIEGLKPENITIVDEFGRVLSNIPLSEEQNTKEVVNSQLAIQNNFQKQLQASVQSLLEQIFGPGNVAVRVNAQLNFDKKIVENTLFLPVSSETGEGILRSVQELKEHFSGAGNVPIGNPGTDTNIPGYMQLNTDGTSNYQKTEVIRNYEVNESKENLTVAPGTVKKITVSVVINRDLNDEEKNKIATLVGNAIGYDIQRDQITVEGMTFNNQLADILSKQLTEENQRKERQRMLIIISAAAAAILFIIAYRIATERRRRMEEERLAHELAAAQQAASQVSEEKQEVFSDIEKLARRRPEDVAKILRTWLNEE</sequence>
<dbReference type="OrthoDB" id="9807026at2"/>
<dbReference type="Pfam" id="PF08345">
    <property type="entry name" value="YscJ_FliF_C"/>
    <property type="match status" value="1"/>
</dbReference>
<comment type="similarity">
    <text evidence="3 9">Belongs to the FliF family.</text>
</comment>
<dbReference type="Gene3D" id="3.30.300.30">
    <property type="match status" value="1"/>
</dbReference>
<evidence type="ECO:0000313" key="13">
    <source>
        <dbReference type="EMBL" id="TYP59933.1"/>
    </source>
</evidence>
<dbReference type="GO" id="GO:0071973">
    <property type="term" value="P:bacterial-type flagellum-dependent cell motility"/>
    <property type="evidence" value="ECO:0007669"/>
    <property type="project" value="InterPro"/>
</dbReference>
<reference evidence="13 14" key="1">
    <citation type="submission" date="2019-07" db="EMBL/GenBank/DDBJ databases">
        <title>Genomic Encyclopedia of Type Strains, Phase I: the one thousand microbial genomes (KMG-I) project.</title>
        <authorList>
            <person name="Kyrpides N."/>
        </authorList>
    </citation>
    <scope>NUCLEOTIDE SEQUENCE [LARGE SCALE GENOMIC DNA]</scope>
    <source>
        <strain evidence="13 14">DSM 16647</strain>
    </source>
</reference>
<comment type="function">
    <text evidence="9">The M ring may be actively involved in energy transduction.</text>
</comment>
<dbReference type="EMBL" id="VNHO01000001">
    <property type="protein sequence ID" value="TYP59933.1"/>
    <property type="molecule type" value="Genomic_DNA"/>
</dbReference>
<keyword evidence="7 10" id="KW-0472">Membrane</keyword>
<feature type="domain" description="Flagellar M-ring C-terminal" evidence="12">
    <location>
        <begin position="258"/>
        <end position="410"/>
    </location>
</feature>
<keyword evidence="14" id="KW-1185">Reference proteome</keyword>
<evidence type="ECO:0000256" key="5">
    <source>
        <dbReference type="ARBA" id="ARBA00022692"/>
    </source>
</evidence>
<comment type="subcellular location">
    <subcellularLocation>
        <location evidence="1 9">Bacterial flagellum basal body</location>
    </subcellularLocation>
    <subcellularLocation>
        <location evidence="2">Cell membrane</location>
        <topology evidence="2">Multi-pass membrane protein</topology>
    </subcellularLocation>
</comment>
<evidence type="ECO:0000256" key="1">
    <source>
        <dbReference type="ARBA" id="ARBA00004117"/>
    </source>
</evidence>
<dbReference type="Pfam" id="PF01514">
    <property type="entry name" value="YscJ_FliF"/>
    <property type="match status" value="1"/>
</dbReference>
<comment type="caution">
    <text evidence="13">The sequence shown here is derived from an EMBL/GenBank/DDBJ whole genome shotgun (WGS) entry which is preliminary data.</text>
</comment>
<evidence type="ECO:0000256" key="6">
    <source>
        <dbReference type="ARBA" id="ARBA00022989"/>
    </source>
</evidence>
<dbReference type="InterPro" id="IPR013556">
    <property type="entry name" value="Flag_M-ring_C"/>
</dbReference>
<dbReference type="PRINTS" id="PR01009">
    <property type="entry name" value="FLGMRINGFLIF"/>
</dbReference>
<evidence type="ECO:0000259" key="12">
    <source>
        <dbReference type="Pfam" id="PF08345"/>
    </source>
</evidence>
<dbReference type="InterPro" id="IPR045851">
    <property type="entry name" value="AMP-bd_C_sf"/>
</dbReference>
<dbReference type="InterPro" id="IPR000067">
    <property type="entry name" value="FlgMring_FliF"/>
</dbReference>
<dbReference type="PIRSF" id="PIRSF004862">
    <property type="entry name" value="FliF"/>
    <property type="match status" value="1"/>
</dbReference>
<proteinExistence type="inferred from homology"/>
<dbReference type="GO" id="GO:0009431">
    <property type="term" value="C:bacterial-type flagellum basal body, MS ring"/>
    <property type="evidence" value="ECO:0007669"/>
    <property type="project" value="InterPro"/>
</dbReference>
<name>A0A5S5B1I7_9FIRM</name>
<dbReference type="GO" id="GO:0005886">
    <property type="term" value="C:plasma membrane"/>
    <property type="evidence" value="ECO:0007669"/>
    <property type="project" value="UniProtKB-SubCell"/>
</dbReference>
<dbReference type="RefSeq" id="WP_148865584.1">
    <property type="nucleotide sequence ID" value="NZ_VNHO01000001.1"/>
</dbReference>